<keyword evidence="4" id="KW-1185">Reference proteome</keyword>
<dbReference type="OrthoDB" id="3268660at2"/>
<sequence length="632" mass="69106">MNKKQKKAIAISAVVAIGAGSLPVSTFANETDTVNDVKLAGEDRYETAVNVSEYGWDKSDEVVLVNSSSIADSLSSTALAAQKNAPILLTSNGKLNEKTKKEIKRLSAKKVYIIGGESAISKSIEKELNLLKITIERISGKDRYETSLNIAKKIDEKKAIKKVAIVNGIKGLADGVSIGSIAGMENMPIILSQKDSLGDSEKWINSKSIDNAYVIGQNGVLSDILQNKLPNSKRLGGQDRYDTNAKIIEEFYNNQNLENVFITKGGMNKQDELIDALSAGALAAIKKAPIVLAGNALSDNQKFILLDKQKGNIVQVGGGISQTCVGEAKRIGSKEDKIKMKLDEIEKINDKIKNNNRSEKANSETVDKAIKVIDTGLRNSGIQREIGLQTYEIEKEAREAVKVAPTNMVLSSSLDKLVNTISIGKDGEYRVDRLERALVIASEAQTIIDSMDDGDKKESLTKSIENIKTQIDKLILIINNTEATINKIDLLRQQLEAYKGGLLNTDQMETLLTQISQMAENIPLDKIKEDFEKIMTKVTPMIETLKKAKDTIDGISNKVTEITATLDAINQKVSELKGLLDKYSKGELTKEEALKVMSDINNKINSLPEGTDKANLQKLLKTIQTVISPLMV</sequence>
<evidence type="ECO:0000256" key="1">
    <source>
        <dbReference type="SAM" id="Coils"/>
    </source>
</evidence>
<name>A0A371IS26_9FIRM</name>
<comment type="caution">
    <text evidence="3">The sequence shown here is derived from an EMBL/GenBank/DDBJ whole genome shotgun (WGS) entry which is preliminary data.</text>
</comment>
<feature type="coiled-coil region" evidence="1">
    <location>
        <begin position="335"/>
        <end position="362"/>
    </location>
</feature>
<keyword evidence="2" id="KW-0732">Signal</keyword>
<accession>A0A371IS26</accession>
<dbReference type="InterPro" id="IPR007253">
    <property type="entry name" value="Cell_wall-bd_2"/>
</dbReference>
<dbReference type="InterPro" id="IPR051922">
    <property type="entry name" value="Bact_Sporulation_Assoc"/>
</dbReference>
<dbReference type="AlphaFoldDB" id="A0A371IS26"/>
<protein>
    <recommendedName>
        <fullName evidence="5">Cell wall-binding repeat-containing protein</fullName>
    </recommendedName>
</protein>
<feature type="signal peptide" evidence="2">
    <location>
        <begin position="1"/>
        <end position="28"/>
    </location>
</feature>
<dbReference type="PANTHER" id="PTHR30032">
    <property type="entry name" value="N-ACETYLMURAMOYL-L-ALANINE AMIDASE-RELATED"/>
    <property type="match status" value="1"/>
</dbReference>
<evidence type="ECO:0008006" key="5">
    <source>
        <dbReference type="Google" id="ProtNLM"/>
    </source>
</evidence>
<dbReference type="EMBL" id="NOJZ02000015">
    <property type="protein sequence ID" value="RDY23288.1"/>
    <property type="molecule type" value="Genomic_DNA"/>
</dbReference>
<dbReference type="Proteomes" id="UP000243494">
    <property type="component" value="Unassembled WGS sequence"/>
</dbReference>
<dbReference type="PANTHER" id="PTHR30032:SF8">
    <property type="entry name" value="GERMINATION-SPECIFIC N-ACETYLMURAMOYL-L-ALANINE AMIDASE"/>
    <property type="match status" value="1"/>
</dbReference>
<evidence type="ECO:0000313" key="3">
    <source>
        <dbReference type="EMBL" id="RDY23288.1"/>
    </source>
</evidence>
<dbReference type="RefSeq" id="WP_115976107.1">
    <property type="nucleotide sequence ID" value="NZ_NOJZ02000015.1"/>
</dbReference>
<gene>
    <name evidence="3" type="ORF">CHF27_009085</name>
</gene>
<dbReference type="Gene3D" id="3.40.50.12090">
    <property type="match status" value="2"/>
</dbReference>
<organism evidence="3 4">
    <name type="scientific">Romboutsia maritimum</name>
    <dbReference type="NCBI Taxonomy" id="2020948"/>
    <lineage>
        <taxon>Bacteria</taxon>
        <taxon>Bacillati</taxon>
        <taxon>Bacillota</taxon>
        <taxon>Clostridia</taxon>
        <taxon>Peptostreptococcales</taxon>
        <taxon>Peptostreptococcaceae</taxon>
        <taxon>Romboutsia</taxon>
    </lineage>
</organism>
<evidence type="ECO:0000313" key="4">
    <source>
        <dbReference type="Proteomes" id="UP000243494"/>
    </source>
</evidence>
<keyword evidence="1" id="KW-0175">Coiled coil</keyword>
<proteinExistence type="predicted"/>
<dbReference type="FunFam" id="3.40.50.12090:FF:000001">
    <property type="entry name" value="Cell surface protein"/>
    <property type="match status" value="1"/>
</dbReference>
<evidence type="ECO:0000256" key="2">
    <source>
        <dbReference type="SAM" id="SignalP"/>
    </source>
</evidence>
<feature type="chain" id="PRO_5016935094" description="Cell wall-binding repeat-containing protein" evidence="2">
    <location>
        <begin position="29"/>
        <end position="632"/>
    </location>
</feature>
<dbReference type="Pfam" id="PF04122">
    <property type="entry name" value="CW_binding_2"/>
    <property type="match status" value="3"/>
</dbReference>
<reference evidence="3 4" key="1">
    <citation type="journal article" date="2017" name="Genome Announc.">
        <title>Draft Genome Sequence of Romboutsia maritimum sp. nov. Strain CCRI-22766(T), Isolated from Coastal Estuarine Mud.</title>
        <authorList>
            <person name="Maheux A.F."/>
            <person name="Boudreau D.K."/>
            <person name="Berube E."/>
            <person name="Boissinot M."/>
            <person name="Raymond F."/>
            <person name="Brodeur S."/>
            <person name="Corbeil J."/>
            <person name="Brightwell G."/>
            <person name="Broda D."/>
            <person name="Omar R.F."/>
            <person name="Bergeron M.G."/>
        </authorList>
    </citation>
    <scope>NUCLEOTIDE SEQUENCE [LARGE SCALE GENOMIC DNA]</scope>
    <source>
        <strain evidence="3 4">CCRI-22766</strain>
    </source>
</reference>